<dbReference type="EMBL" id="KF900378">
    <property type="protein sequence ID" value="AIE92866.1"/>
    <property type="molecule type" value="Genomic_DNA"/>
</dbReference>
<evidence type="ECO:0000313" key="2">
    <source>
        <dbReference type="EMBL" id="AIE92866.1"/>
    </source>
</evidence>
<proteinExistence type="predicted"/>
<organism evidence="2">
    <name type="scientific">uncultured marine group II/III euryarchaeote AD1000_29_A08</name>
    <dbReference type="NCBI Taxonomy" id="1457748"/>
    <lineage>
        <taxon>Archaea</taxon>
        <taxon>Methanobacteriati</taxon>
        <taxon>Methanobacteriota</taxon>
        <taxon>environmental samples</taxon>
    </lineage>
</organism>
<sequence>MEHQLDLVSMTRSRPPRVGANGSPFKRGLCQRCQTGVESDIPAALTALSTPSLPGPAAGSSQMKAASQPYGPREGSAGALTEPRACSTRASLPPTVHTWGTSPR</sequence>
<feature type="region of interest" description="Disordered" evidence="1">
    <location>
        <begin position="1"/>
        <end position="28"/>
    </location>
</feature>
<reference evidence="2" key="1">
    <citation type="journal article" date="2014" name="Genome Biol. Evol.">
        <title>Pangenome evidence for extensive interdomain horizontal transfer affecting lineage core and shell genes in uncultured planktonic thaumarchaeota and euryarchaeota.</title>
        <authorList>
            <person name="Deschamps P."/>
            <person name="Zivanovic Y."/>
            <person name="Moreira D."/>
            <person name="Rodriguez-Valera F."/>
            <person name="Lopez-Garcia P."/>
        </authorList>
    </citation>
    <scope>NUCLEOTIDE SEQUENCE</scope>
</reference>
<name>A0A075FTR7_9EURY</name>
<protein>
    <submittedName>
        <fullName evidence="2">Uncharacterized protein</fullName>
    </submittedName>
</protein>
<feature type="region of interest" description="Disordered" evidence="1">
    <location>
        <begin position="47"/>
        <end position="104"/>
    </location>
</feature>
<accession>A0A075FTR7</accession>
<dbReference type="AlphaFoldDB" id="A0A075FTR7"/>
<evidence type="ECO:0000256" key="1">
    <source>
        <dbReference type="SAM" id="MobiDB-lite"/>
    </source>
</evidence>